<gene>
    <name evidence="1" type="ORF">M153_5870005142</name>
</gene>
<proteinExistence type="predicted"/>
<comment type="caution">
    <text evidence="1">The sequence shown here is derived from an EMBL/GenBank/DDBJ whole genome shotgun (WGS) entry which is preliminary data.</text>
</comment>
<dbReference type="Proteomes" id="UP000051530">
    <property type="component" value="Unassembled WGS sequence"/>
</dbReference>
<reference evidence="1 2" key="1">
    <citation type="submission" date="2015-07" db="EMBL/GenBank/DDBJ databases">
        <title>The genome of Pseudoloma neurophilia, a relevant intracellular parasite of the zebrafish.</title>
        <authorList>
            <person name="Ndikumana S."/>
            <person name="Pelin A."/>
            <person name="Sanders J."/>
            <person name="Corradi N."/>
        </authorList>
    </citation>
    <scope>NUCLEOTIDE SEQUENCE [LARGE SCALE GENOMIC DNA]</scope>
    <source>
        <strain evidence="1 2">MK1</strain>
    </source>
</reference>
<keyword evidence="2" id="KW-1185">Reference proteome</keyword>
<dbReference type="VEuPathDB" id="MicrosporidiaDB:M153_5870005142"/>
<sequence>MGTMPSIPPAEGILGMRVQINYFCKFLMSDIENSVSSILSYLDICNNY</sequence>
<dbReference type="EMBL" id="LGUB01000224">
    <property type="protein sequence ID" value="KRH93762.1"/>
    <property type="molecule type" value="Genomic_DNA"/>
</dbReference>
<name>A0A0R0LWQ1_9MICR</name>
<evidence type="ECO:0000313" key="2">
    <source>
        <dbReference type="Proteomes" id="UP000051530"/>
    </source>
</evidence>
<protein>
    <submittedName>
        <fullName evidence="1">Uncharacterized protein</fullName>
    </submittedName>
</protein>
<accession>A0A0R0LWQ1</accession>
<organism evidence="1 2">
    <name type="scientific">Pseudoloma neurophilia</name>
    <dbReference type="NCBI Taxonomy" id="146866"/>
    <lineage>
        <taxon>Eukaryota</taxon>
        <taxon>Fungi</taxon>
        <taxon>Fungi incertae sedis</taxon>
        <taxon>Microsporidia</taxon>
        <taxon>Pseudoloma</taxon>
    </lineage>
</organism>
<evidence type="ECO:0000313" key="1">
    <source>
        <dbReference type="EMBL" id="KRH93762.1"/>
    </source>
</evidence>
<dbReference type="AlphaFoldDB" id="A0A0R0LWQ1"/>